<dbReference type="PROSITE" id="PS50866">
    <property type="entry name" value="GOLD"/>
    <property type="match status" value="1"/>
</dbReference>
<dbReference type="FunCoup" id="B3S308">
    <property type="interactions" value="1895"/>
</dbReference>
<evidence type="ECO:0000256" key="5">
    <source>
        <dbReference type="ARBA" id="ARBA00022989"/>
    </source>
</evidence>
<dbReference type="InParanoid" id="B3S308"/>
<evidence type="ECO:0000256" key="4">
    <source>
        <dbReference type="ARBA" id="ARBA00022729"/>
    </source>
</evidence>
<dbReference type="Pfam" id="PF01105">
    <property type="entry name" value="EMP24_GP25L"/>
    <property type="match status" value="1"/>
</dbReference>
<dbReference type="PhylomeDB" id="B3S308"/>
<keyword evidence="8" id="KW-0175">Coiled coil</keyword>
<dbReference type="GO" id="GO:0005793">
    <property type="term" value="C:endoplasmic reticulum-Golgi intermediate compartment"/>
    <property type="evidence" value="ECO:0000318"/>
    <property type="project" value="GO_Central"/>
</dbReference>
<keyword evidence="5 9" id="KW-1133">Transmembrane helix</keyword>
<dbReference type="SMART" id="SM01190">
    <property type="entry name" value="EMP24_GP25L"/>
    <property type="match status" value="1"/>
</dbReference>
<dbReference type="GO" id="GO:0005783">
    <property type="term" value="C:endoplasmic reticulum"/>
    <property type="evidence" value="ECO:0000318"/>
    <property type="project" value="GO_Central"/>
</dbReference>
<dbReference type="EMBL" id="DS985248">
    <property type="protein sequence ID" value="EDV22884.1"/>
    <property type="molecule type" value="Genomic_DNA"/>
</dbReference>
<dbReference type="KEGG" id="tad:TRIADDRAFT_38009"/>
<dbReference type="GO" id="GO:0005794">
    <property type="term" value="C:Golgi apparatus"/>
    <property type="evidence" value="ECO:0000318"/>
    <property type="project" value="GO_Central"/>
</dbReference>
<evidence type="ECO:0000313" key="12">
    <source>
        <dbReference type="Proteomes" id="UP000009022"/>
    </source>
</evidence>
<dbReference type="GO" id="GO:0016020">
    <property type="term" value="C:membrane"/>
    <property type="evidence" value="ECO:0007669"/>
    <property type="project" value="UniProtKB-SubCell"/>
</dbReference>
<evidence type="ECO:0000259" key="10">
    <source>
        <dbReference type="PROSITE" id="PS50866"/>
    </source>
</evidence>
<dbReference type="OrthoDB" id="3427at2759"/>
<dbReference type="GO" id="GO:0006886">
    <property type="term" value="P:intracellular protein transport"/>
    <property type="evidence" value="ECO:0000318"/>
    <property type="project" value="GO_Central"/>
</dbReference>
<evidence type="ECO:0000256" key="6">
    <source>
        <dbReference type="ARBA" id="ARBA00023136"/>
    </source>
</evidence>
<name>B3S308_TRIAD</name>
<dbReference type="GeneID" id="6755790"/>
<dbReference type="GO" id="GO:0030134">
    <property type="term" value="C:COPII-coated ER to Golgi transport vesicle"/>
    <property type="evidence" value="ECO:0000318"/>
    <property type="project" value="GO_Central"/>
</dbReference>
<feature type="coiled-coil region" evidence="8">
    <location>
        <begin position="129"/>
        <end position="156"/>
    </location>
</feature>
<keyword evidence="12" id="KW-1185">Reference proteome</keyword>
<keyword evidence="3 7" id="KW-0812">Transmembrane</keyword>
<keyword evidence="4" id="KW-0732">Signal</keyword>
<organism evidence="11 12">
    <name type="scientific">Trichoplax adhaerens</name>
    <name type="common">Trichoplax reptans</name>
    <dbReference type="NCBI Taxonomy" id="10228"/>
    <lineage>
        <taxon>Eukaryota</taxon>
        <taxon>Metazoa</taxon>
        <taxon>Placozoa</taxon>
        <taxon>Uniplacotomia</taxon>
        <taxon>Trichoplacea</taxon>
        <taxon>Trichoplacidae</taxon>
        <taxon>Trichoplax</taxon>
    </lineage>
</organism>
<dbReference type="AlphaFoldDB" id="B3S308"/>
<dbReference type="InterPro" id="IPR009038">
    <property type="entry name" value="GOLD_dom"/>
</dbReference>
<evidence type="ECO:0000256" key="9">
    <source>
        <dbReference type="SAM" id="Phobius"/>
    </source>
</evidence>
<dbReference type="STRING" id="10228.B3S308"/>
<dbReference type="OMA" id="YYICISC"/>
<protein>
    <recommendedName>
        <fullName evidence="10">GOLD domain-containing protein</fullName>
    </recommendedName>
</protein>
<evidence type="ECO:0000256" key="8">
    <source>
        <dbReference type="SAM" id="Coils"/>
    </source>
</evidence>
<feature type="domain" description="GOLD" evidence="10">
    <location>
        <begin position="23"/>
        <end position="143"/>
    </location>
</feature>
<dbReference type="GO" id="GO:0006888">
    <property type="term" value="P:endoplasmic reticulum to Golgi vesicle-mediated transport"/>
    <property type="evidence" value="ECO:0000318"/>
    <property type="project" value="GO_Central"/>
</dbReference>
<evidence type="ECO:0000313" key="11">
    <source>
        <dbReference type="EMBL" id="EDV22884.1"/>
    </source>
</evidence>
<evidence type="ECO:0000256" key="1">
    <source>
        <dbReference type="ARBA" id="ARBA00004479"/>
    </source>
</evidence>
<comment type="similarity">
    <text evidence="2 7">Belongs to the EMP24/GP25L family.</text>
</comment>
<dbReference type="HOGENOM" id="CLU_066963_2_2_1"/>
<sequence>MITWLSLVCSVDCLYFHMKESSKKCFIEEIPEETMVMVNYRVQKFDEQQQKYLEDSPGIGIHVDVKDPSKKMLLNKFYEAKGRITFTSHTSGEHVICLYSNSSRGWFNSGKLRVHLAMSIGEHANDYGNMAEKQKLSDLQIRLRQLIDQTDQIAKEQGYQRSREERFRTTSDSTNTRVLWWSVAQTLVLIATGIWQMTNLKRFFEAKKLV</sequence>
<evidence type="ECO:0000256" key="7">
    <source>
        <dbReference type="RuleBase" id="RU003827"/>
    </source>
</evidence>
<keyword evidence="6 9" id="KW-0472">Membrane</keyword>
<comment type="subcellular location">
    <subcellularLocation>
        <location evidence="1 7">Membrane</location>
        <topology evidence="1 7">Single-pass type I membrane protein</topology>
    </subcellularLocation>
</comment>
<evidence type="ECO:0000256" key="2">
    <source>
        <dbReference type="ARBA" id="ARBA00007104"/>
    </source>
</evidence>
<dbReference type="GO" id="GO:0007030">
    <property type="term" value="P:Golgi organization"/>
    <property type="evidence" value="ECO:0000318"/>
    <property type="project" value="GO_Central"/>
</dbReference>
<dbReference type="eggNOG" id="KOG1690">
    <property type="taxonomic scope" value="Eukaryota"/>
</dbReference>
<accession>B3S308</accession>
<feature type="transmembrane region" description="Helical" evidence="9">
    <location>
        <begin position="178"/>
        <end position="198"/>
    </location>
</feature>
<dbReference type="RefSeq" id="XP_002114750.1">
    <property type="nucleotide sequence ID" value="XM_002114714.1"/>
</dbReference>
<evidence type="ECO:0000256" key="3">
    <source>
        <dbReference type="ARBA" id="ARBA00022692"/>
    </source>
</evidence>
<dbReference type="InterPro" id="IPR015720">
    <property type="entry name" value="Emp24-like"/>
</dbReference>
<reference evidence="11 12" key="1">
    <citation type="journal article" date="2008" name="Nature">
        <title>The Trichoplax genome and the nature of placozoans.</title>
        <authorList>
            <person name="Srivastava M."/>
            <person name="Begovic E."/>
            <person name="Chapman J."/>
            <person name="Putnam N.H."/>
            <person name="Hellsten U."/>
            <person name="Kawashima T."/>
            <person name="Kuo A."/>
            <person name="Mitros T."/>
            <person name="Salamov A."/>
            <person name="Carpenter M.L."/>
            <person name="Signorovitch A.Y."/>
            <person name="Moreno M.A."/>
            <person name="Kamm K."/>
            <person name="Grimwood J."/>
            <person name="Schmutz J."/>
            <person name="Shapiro H."/>
            <person name="Grigoriev I.V."/>
            <person name="Buss L.W."/>
            <person name="Schierwater B."/>
            <person name="Dellaporta S.L."/>
            <person name="Rokhsar D.S."/>
        </authorList>
    </citation>
    <scope>NUCLEOTIDE SEQUENCE [LARGE SCALE GENOMIC DNA]</scope>
    <source>
        <strain evidence="11 12">Grell-BS-1999</strain>
    </source>
</reference>
<proteinExistence type="inferred from homology"/>
<dbReference type="CTD" id="6755790"/>
<gene>
    <name evidence="11" type="ORF">TRIADDRAFT_38009</name>
</gene>
<dbReference type="PANTHER" id="PTHR22811">
    <property type="entry name" value="TRANSMEMBRANE EMP24 DOMAIN-CONTAINING PROTEIN"/>
    <property type="match status" value="1"/>
</dbReference>
<dbReference type="Proteomes" id="UP000009022">
    <property type="component" value="Unassembled WGS sequence"/>
</dbReference>